<organism evidence="2 3">
    <name type="scientific">Colletotrichum sidae</name>
    <dbReference type="NCBI Taxonomy" id="1347389"/>
    <lineage>
        <taxon>Eukaryota</taxon>
        <taxon>Fungi</taxon>
        <taxon>Dikarya</taxon>
        <taxon>Ascomycota</taxon>
        <taxon>Pezizomycotina</taxon>
        <taxon>Sordariomycetes</taxon>
        <taxon>Hypocreomycetidae</taxon>
        <taxon>Glomerellales</taxon>
        <taxon>Glomerellaceae</taxon>
        <taxon>Colletotrichum</taxon>
        <taxon>Colletotrichum orbiculare species complex</taxon>
    </lineage>
</organism>
<dbReference type="Proteomes" id="UP000295604">
    <property type="component" value="Unassembled WGS sequence"/>
</dbReference>
<name>A0A4R8T0R0_9PEZI</name>
<comment type="caution">
    <text evidence="2">The sequence shown here is derived from an EMBL/GenBank/DDBJ whole genome shotgun (WGS) entry which is preliminary data.</text>
</comment>
<accession>A0A4R8T0R0</accession>
<dbReference type="AlphaFoldDB" id="A0A4R8T0R0"/>
<feature type="region of interest" description="Disordered" evidence="1">
    <location>
        <begin position="324"/>
        <end position="358"/>
    </location>
</feature>
<feature type="compositionally biased region" description="Acidic residues" evidence="1">
    <location>
        <begin position="342"/>
        <end position="357"/>
    </location>
</feature>
<protein>
    <submittedName>
        <fullName evidence="2">Uncharacterized protein</fullName>
    </submittedName>
</protein>
<feature type="compositionally biased region" description="Acidic residues" evidence="1">
    <location>
        <begin position="511"/>
        <end position="522"/>
    </location>
</feature>
<evidence type="ECO:0000313" key="3">
    <source>
        <dbReference type="Proteomes" id="UP000295604"/>
    </source>
</evidence>
<sequence length="522" mass="58513">MSTVPTNTRPSQPSWSHIRLAEPEDFEETYSLLVSYALNPESALSVERFSVCTAEWPQPRKRKLGAVDVDSASATQQAFDDTAHGILENRARSLGLSEDTTAEMLTALASKKASLTDPDAASSDESGDVTRSYCRTAAILLLSFCIEIAHLCAGELRDEVFEEYLTKCNYGVVPLTYRAFQNLQTIHIYGGWSWRDDERMYYSVEYFQYLDYFHRLPKFQNIVLDGTGEYQMDQTLFPPKSCPSLRSIQMRHVDVPASVAAVLVRAPQALESFTLSLGGLLSIDGGRPMFELKTFAKALETQKDTLRSVDLDIGNTLSAMASSQWETTGWKEETTGESYGFVDEDDEDDPDNTDDEDLTPREAMKKALGHDLPHDLPDTREYGYTIGSLHDFHRLTHLSINLRALVGPVDSDDPTSKLTKPPPKRLIDALPSSLEYLCFYGYGKGTNEEVDELVDELLEKNSERLPKLLRVDGVDEMIEGEGTQYGDDPDEDELWESNYVNEGWTEKVGETDEDEEGEEDSG</sequence>
<gene>
    <name evidence="2" type="ORF">C8034_v011545</name>
</gene>
<dbReference type="EMBL" id="QAPF01000809">
    <property type="protein sequence ID" value="TEA09886.1"/>
    <property type="molecule type" value="Genomic_DNA"/>
</dbReference>
<proteinExistence type="predicted"/>
<evidence type="ECO:0000313" key="2">
    <source>
        <dbReference type="EMBL" id="TEA09886.1"/>
    </source>
</evidence>
<evidence type="ECO:0000256" key="1">
    <source>
        <dbReference type="SAM" id="MobiDB-lite"/>
    </source>
</evidence>
<feature type="region of interest" description="Disordered" evidence="1">
    <location>
        <begin position="499"/>
        <end position="522"/>
    </location>
</feature>
<reference evidence="2 3" key="1">
    <citation type="submission" date="2018-11" db="EMBL/GenBank/DDBJ databases">
        <title>Genome sequence and assembly of Colletotrichum sidae.</title>
        <authorList>
            <person name="Gan P."/>
            <person name="Shirasu K."/>
        </authorList>
    </citation>
    <scope>NUCLEOTIDE SEQUENCE [LARGE SCALE GENOMIC DNA]</scope>
    <source>
        <strain evidence="2 3">CBS 518.97</strain>
    </source>
</reference>
<keyword evidence="3" id="KW-1185">Reference proteome</keyword>